<evidence type="ECO:0000256" key="2">
    <source>
        <dbReference type="ARBA" id="ARBA00023125"/>
    </source>
</evidence>
<feature type="domain" description="HTH araC/xylS-type" evidence="4">
    <location>
        <begin position="216"/>
        <end position="314"/>
    </location>
</feature>
<dbReference type="InterPro" id="IPR018060">
    <property type="entry name" value="HTH_AraC"/>
</dbReference>
<dbReference type="STRING" id="1391627.SAMN05216464_101554"/>
<dbReference type="RefSeq" id="WP_091143859.1">
    <property type="nucleotide sequence ID" value="NZ_FNAI01000001.1"/>
</dbReference>
<dbReference type="OrthoDB" id="799767at2"/>
<dbReference type="PRINTS" id="PR00032">
    <property type="entry name" value="HTHARAC"/>
</dbReference>
<protein>
    <submittedName>
        <fullName evidence="5">AraC-type DNA-binding protein</fullName>
    </submittedName>
</protein>
<evidence type="ECO:0000256" key="1">
    <source>
        <dbReference type="ARBA" id="ARBA00023015"/>
    </source>
</evidence>
<proteinExistence type="predicted"/>
<dbReference type="Proteomes" id="UP000199072">
    <property type="component" value="Unassembled WGS sequence"/>
</dbReference>
<dbReference type="PROSITE" id="PS01124">
    <property type="entry name" value="HTH_ARAC_FAMILY_2"/>
    <property type="match status" value="1"/>
</dbReference>
<evidence type="ECO:0000313" key="6">
    <source>
        <dbReference type="Proteomes" id="UP000199072"/>
    </source>
</evidence>
<dbReference type="PROSITE" id="PS00041">
    <property type="entry name" value="HTH_ARAC_FAMILY_1"/>
    <property type="match status" value="1"/>
</dbReference>
<keyword evidence="1" id="KW-0805">Transcription regulation</keyword>
<organism evidence="5 6">
    <name type="scientific">Mucilaginibacter pineti</name>
    <dbReference type="NCBI Taxonomy" id="1391627"/>
    <lineage>
        <taxon>Bacteria</taxon>
        <taxon>Pseudomonadati</taxon>
        <taxon>Bacteroidota</taxon>
        <taxon>Sphingobacteriia</taxon>
        <taxon>Sphingobacteriales</taxon>
        <taxon>Sphingobacteriaceae</taxon>
        <taxon>Mucilaginibacter</taxon>
    </lineage>
</organism>
<dbReference type="Pfam" id="PF12833">
    <property type="entry name" value="HTH_18"/>
    <property type="match status" value="1"/>
</dbReference>
<dbReference type="GO" id="GO:0003700">
    <property type="term" value="F:DNA-binding transcription factor activity"/>
    <property type="evidence" value="ECO:0007669"/>
    <property type="project" value="InterPro"/>
</dbReference>
<dbReference type="InterPro" id="IPR009057">
    <property type="entry name" value="Homeodomain-like_sf"/>
</dbReference>
<sequence>MLRITTPFIPDLVFLPIDMQPDGVKISQAHKISIDIDLLIKEIKLEGIVLLIIDLKCGAPLPLKIQINESILLMNFMLSGWRTITTTVDRTETIMKEGSYHIRTLPDDSQFNILANGDLKLLIVCLAFQDIRKLLTAKVDFYLQNNNSDVGELLKTGLINMPMNEIIITTTRYIDNNSLHPILLAAKMLELLFLSMEQFDRAGLSPVKSNDFKKLELAKTLIAENLQTPCSLIELSRKVGLNDFKLKKGFKEAFGNTVFGYLLELRMEKAKDMLLLPNQSVSEVAHKVGYKNAHHFTVAFKKRFGYLPSKINRLLVWVLLSIALVA</sequence>
<keyword evidence="3" id="KW-0804">Transcription</keyword>
<dbReference type="EMBL" id="FNAI01000001">
    <property type="protein sequence ID" value="SDD37132.1"/>
    <property type="molecule type" value="Genomic_DNA"/>
</dbReference>
<dbReference type="InterPro" id="IPR053142">
    <property type="entry name" value="PchR_regulatory_protein"/>
</dbReference>
<evidence type="ECO:0000259" key="4">
    <source>
        <dbReference type="PROSITE" id="PS01124"/>
    </source>
</evidence>
<dbReference type="InterPro" id="IPR020449">
    <property type="entry name" value="Tscrpt_reg_AraC-type_HTH"/>
</dbReference>
<dbReference type="Gene3D" id="1.10.10.60">
    <property type="entry name" value="Homeodomain-like"/>
    <property type="match status" value="2"/>
</dbReference>
<evidence type="ECO:0000256" key="3">
    <source>
        <dbReference type="ARBA" id="ARBA00023163"/>
    </source>
</evidence>
<dbReference type="InterPro" id="IPR018062">
    <property type="entry name" value="HTH_AraC-typ_CS"/>
</dbReference>
<dbReference type="AlphaFoldDB" id="A0A1G6U6S8"/>
<evidence type="ECO:0000313" key="5">
    <source>
        <dbReference type="EMBL" id="SDD37132.1"/>
    </source>
</evidence>
<name>A0A1G6U6S8_9SPHI</name>
<dbReference type="SMART" id="SM00342">
    <property type="entry name" value="HTH_ARAC"/>
    <property type="match status" value="1"/>
</dbReference>
<keyword evidence="6" id="KW-1185">Reference proteome</keyword>
<dbReference type="GO" id="GO:0043565">
    <property type="term" value="F:sequence-specific DNA binding"/>
    <property type="evidence" value="ECO:0007669"/>
    <property type="project" value="InterPro"/>
</dbReference>
<dbReference type="PANTHER" id="PTHR47893">
    <property type="entry name" value="REGULATORY PROTEIN PCHR"/>
    <property type="match status" value="1"/>
</dbReference>
<accession>A0A1G6U6S8</accession>
<keyword evidence="2 5" id="KW-0238">DNA-binding</keyword>
<dbReference type="SUPFAM" id="SSF46689">
    <property type="entry name" value="Homeodomain-like"/>
    <property type="match status" value="2"/>
</dbReference>
<reference evidence="5 6" key="1">
    <citation type="submission" date="2016-10" db="EMBL/GenBank/DDBJ databases">
        <authorList>
            <person name="de Groot N.N."/>
        </authorList>
    </citation>
    <scope>NUCLEOTIDE SEQUENCE [LARGE SCALE GENOMIC DNA]</scope>
    <source>
        <strain evidence="5 6">47C3B</strain>
    </source>
</reference>
<dbReference type="PANTHER" id="PTHR47893:SF1">
    <property type="entry name" value="REGULATORY PROTEIN PCHR"/>
    <property type="match status" value="1"/>
</dbReference>
<gene>
    <name evidence="5" type="ORF">SAMN05216464_101554</name>
</gene>